<evidence type="ECO:0000313" key="1">
    <source>
        <dbReference type="EMBL" id="GAB1297492.1"/>
    </source>
</evidence>
<organism evidence="1 2">
    <name type="scientific">Apodemus speciosus</name>
    <name type="common">Large Japanese field mouse</name>
    <dbReference type="NCBI Taxonomy" id="105296"/>
    <lineage>
        <taxon>Eukaryota</taxon>
        <taxon>Metazoa</taxon>
        <taxon>Chordata</taxon>
        <taxon>Craniata</taxon>
        <taxon>Vertebrata</taxon>
        <taxon>Euteleostomi</taxon>
        <taxon>Mammalia</taxon>
        <taxon>Eutheria</taxon>
        <taxon>Euarchontoglires</taxon>
        <taxon>Glires</taxon>
        <taxon>Rodentia</taxon>
        <taxon>Myomorpha</taxon>
        <taxon>Muroidea</taxon>
        <taxon>Muridae</taxon>
        <taxon>Murinae</taxon>
        <taxon>Apodemus</taxon>
    </lineage>
</organism>
<comment type="caution">
    <text evidence="1">The sequence shown here is derived from an EMBL/GenBank/DDBJ whole genome shotgun (WGS) entry which is preliminary data.</text>
</comment>
<accession>A0ABQ0FE05</accession>
<dbReference type="Proteomes" id="UP001623349">
    <property type="component" value="Unassembled WGS sequence"/>
</dbReference>
<dbReference type="InterPro" id="IPR032675">
    <property type="entry name" value="LRR_dom_sf"/>
</dbReference>
<dbReference type="Gene3D" id="3.80.10.10">
    <property type="entry name" value="Ribonuclease Inhibitor"/>
    <property type="match status" value="1"/>
</dbReference>
<protein>
    <submittedName>
        <fullName evidence="1">ATP synthase subunit s, mitochondrial</fullName>
    </submittedName>
</protein>
<reference evidence="1 2" key="1">
    <citation type="submission" date="2024-08" db="EMBL/GenBank/DDBJ databases">
        <title>The draft genome of Apodemus speciosus.</title>
        <authorList>
            <person name="Nabeshima K."/>
            <person name="Suzuki S."/>
            <person name="Onuma M."/>
        </authorList>
    </citation>
    <scope>NUCLEOTIDE SEQUENCE [LARGE SCALE GENOMIC DNA]</scope>
    <source>
        <strain evidence="1">IB14-021</strain>
    </source>
</reference>
<dbReference type="EMBL" id="BAAFST010000012">
    <property type="protein sequence ID" value="GAB1297492.1"/>
    <property type="molecule type" value="Genomic_DNA"/>
</dbReference>
<name>A0ABQ0FE05_APOSI</name>
<proteinExistence type="predicted"/>
<gene>
    <name evidence="1" type="ORF">APTSU1_001272800</name>
</gene>
<keyword evidence="2" id="KW-1185">Reference proteome</keyword>
<evidence type="ECO:0000313" key="2">
    <source>
        <dbReference type="Proteomes" id="UP001623349"/>
    </source>
</evidence>
<sequence length="172" mass="19818">MDYERIKDVGPDRAASEWLLRCGAKVRYCGHQKWLHDYNKLPGSSIDRYKIQAIDATDSCIMDIGLDHMVDLEHVEKITLCKCHYIEDNCLQRLSQLENLRKSLLELEIIACGNVTDNGIIALRHFNLGWPGTCYVDQAGLEFIEICLPLPPEVLEWKRTPSYLEPQIFVLK</sequence>